<dbReference type="AlphaFoldDB" id="A0A6L5X3G0"/>
<feature type="region of interest" description="Disordered" evidence="1">
    <location>
        <begin position="118"/>
        <end position="216"/>
    </location>
</feature>
<evidence type="ECO:0000313" key="5">
    <source>
        <dbReference type="Proteomes" id="UP000481852"/>
    </source>
</evidence>
<proteinExistence type="predicted"/>
<feature type="domain" description="DUF6017" evidence="3">
    <location>
        <begin position="202"/>
        <end position="337"/>
    </location>
</feature>
<feature type="compositionally biased region" description="Polar residues" evidence="1">
    <location>
        <begin position="149"/>
        <end position="162"/>
    </location>
</feature>
<evidence type="ECO:0000313" key="4">
    <source>
        <dbReference type="EMBL" id="MSS14057.1"/>
    </source>
</evidence>
<evidence type="ECO:0000259" key="2">
    <source>
        <dbReference type="Pfam" id="PF06970"/>
    </source>
</evidence>
<dbReference type="InterPro" id="IPR010724">
    <property type="entry name" value="RepA_N"/>
</dbReference>
<comment type="caution">
    <text evidence="4">The sequence shown here is derived from an EMBL/GenBank/DDBJ whole genome shotgun (WGS) entry which is preliminary data.</text>
</comment>
<feature type="domain" description="Replication initiator A N-terminal" evidence="2">
    <location>
        <begin position="15"/>
        <end position="89"/>
    </location>
</feature>
<organism evidence="4 5">
    <name type="scientific">Porcincola intestinalis</name>
    <dbReference type="NCBI Taxonomy" id="2606632"/>
    <lineage>
        <taxon>Bacteria</taxon>
        <taxon>Bacillati</taxon>
        <taxon>Bacillota</taxon>
        <taxon>Clostridia</taxon>
        <taxon>Lachnospirales</taxon>
        <taxon>Lachnospiraceae</taxon>
        <taxon>Porcincola</taxon>
    </lineage>
</organism>
<dbReference type="Proteomes" id="UP000481852">
    <property type="component" value="Unassembled WGS sequence"/>
</dbReference>
<dbReference type="InterPro" id="IPR046059">
    <property type="entry name" value="DUF6017"/>
</dbReference>
<gene>
    <name evidence="4" type="ORF">FYJ35_03210</name>
</gene>
<feature type="compositionally biased region" description="Basic and acidic residues" evidence="1">
    <location>
        <begin position="202"/>
        <end position="216"/>
    </location>
</feature>
<dbReference type="EMBL" id="VULZ01000002">
    <property type="protein sequence ID" value="MSS14057.1"/>
    <property type="molecule type" value="Genomic_DNA"/>
</dbReference>
<protein>
    <submittedName>
        <fullName evidence="4">Replication initiator protein A</fullName>
    </submittedName>
</protein>
<dbReference type="Pfam" id="PF19481">
    <property type="entry name" value="DUF6017"/>
    <property type="match status" value="1"/>
</dbReference>
<feature type="compositionally biased region" description="Polar residues" evidence="1">
    <location>
        <begin position="178"/>
        <end position="196"/>
    </location>
</feature>
<evidence type="ECO:0000256" key="1">
    <source>
        <dbReference type="SAM" id="MobiDB-lite"/>
    </source>
</evidence>
<evidence type="ECO:0000259" key="3">
    <source>
        <dbReference type="Pfam" id="PF19481"/>
    </source>
</evidence>
<dbReference type="Pfam" id="PF06970">
    <property type="entry name" value="RepA_N"/>
    <property type="match status" value="1"/>
</dbReference>
<name>A0A6L5X3G0_9FIRM</name>
<keyword evidence="5" id="KW-1185">Reference proteome</keyword>
<sequence length="344" mass="39400">MKFNYYYGSEADLFSFIRIPKIMLIDKVFQTLSMAAKVLYGVLLDRMSLSMKNGWLDEENRVYIIYQIGEIQEDLGFTKKKAMDLLAELEEFGLLEKKRRGHGLPNILYVKSFMSEKETRGSETGTSEAEQEGDRSPEDSTSEPETFDSIGSRSAEISTQEVPKSALLEVPESAPLRSKTNMNNTYRSKTESNPIVSTGEEMPARQDATRSEEKRYTDTPAVRAKIYEQIIRENICYDDLLISHAEDRELIDGITDLILETVVGTRDEILIASSRYPAEVVRSRFLKLNYSHIEYVLHCLRQNTTKVKNIRKYLLATLFNAPSTMDGYYQAEVNHDMPQYALAR</sequence>
<reference evidence="4 5" key="1">
    <citation type="submission" date="2019-08" db="EMBL/GenBank/DDBJ databases">
        <title>In-depth cultivation of the pig gut microbiome towards novel bacterial diversity and tailored functional studies.</title>
        <authorList>
            <person name="Wylensek D."/>
            <person name="Hitch T.C.A."/>
            <person name="Clavel T."/>
        </authorList>
    </citation>
    <scope>NUCLEOTIDE SEQUENCE [LARGE SCALE GENOMIC DNA]</scope>
    <source>
        <strain evidence="4 5">Oil+RF-744-WCA-WT-11</strain>
    </source>
</reference>
<accession>A0A6L5X3G0</accession>